<evidence type="ECO:0000256" key="1">
    <source>
        <dbReference type="ARBA" id="ARBA00022692"/>
    </source>
</evidence>
<evidence type="ECO:0000256" key="2">
    <source>
        <dbReference type="ARBA" id="ARBA00022989"/>
    </source>
</evidence>
<evidence type="ECO:0008006" key="8">
    <source>
        <dbReference type="Google" id="ProtNLM"/>
    </source>
</evidence>
<dbReference type="OrthoDB" id="5393181at2759"/>
<protein>
    <recommendedName>
        <fullName evidence="8">GET complex, subunit GET2</fullName>
    </recommendedName>
</protein>
<accession>A0A0D7AMY4</accession>
<dbReference type="PANTHER" id="PTHR28263:SF1">
    <property type="entry name" value="GOLGI TO ER TRAFFIC PROTEIN 2"/>
    <property type="match status" value="1"/>
</dbReference>
<evidence type="ECO:0000313" key="6">
    <source>
        <dbReference type="EMBL" id="KIY52937.1"/>
    </source>
</evidence>
<dbReference type="GO" id="GO:0006890">
    <property type="term" value="P:retrograde vesicle-mediated transport, Golgi to endoplasmic reticulum"/>
    <property type="evidence" value="ECO:0007669"/>
    <property type="project" value="TreeGrafter"/>
</dbReference>
<keyword evidence="7" id="KW-1185">Reference proteome</keyword>
<keyword evidence="1 5" id="KW-0812">Transmembrane</keyword>
<dbReference type="Pfam" id="PF08690">
    <property type="entry name" value="GET2"/>
    <property type="match status" value="1"/>
</dbReference>
<feature type="region of interest" description="Disordered" evidence="4">
    <location>
        <begin position="1"/>
        <end position="96"/>
    </location>
</feature>
<feature type="compositionally biased region" description="Basic and acidic residues" evidence="4">
    <location>
        <begin position="37"/>
        <end position="49"/>
    </location>
</feature>
<dbReference type="InterPro" id="IPR028143">
    <property type="entry name" value="Get2/sif1"/>
</dbReference>
<feature type="compositionally biased region" description="Low complexity" evidence="4">
    <location>
        <begin position="1"/>
        <end position="13"/>
    </location>
</feature>
<reference evidence="6 7" key="1">
    <citation type="journal article" date="2015" name="Fungal Genet. Biol.">
        <title>Evolution of novel wood decay mechanisms in Agaricales revealed by the genome sequences of Fistulina hepatica and Cylindrobasidium torrendii.</title>
        <authorList>
            <person name="Floudas D."/>
            <person name="Held B.W."/>
            <person name="Riley R."/>
            <person name="Nagy L.G."/>
            <person name="Koehler G."/>
            <person name="Ransdell A.S."/>
            <person name="Younus H."/>
            <person name="Chow J."/>
            <person name="Chiniquy J."/>
            <person name="Lipzen A."/>
            <person name="Tritt A."/>
            <person name="Sun H."/>
            <person name="Haridas S."/>
            <person name="LaButti K."/>
            <person name="Ohm R.A."/>
            <person name="Kues U."/>
            <person name="Blanchette R.A."/>
            <person name="Grigoriev I.V."/>
            <person name="Minto R.E."/>
            <person name="Hibbett D.S."/>
        </authorList>
    </citation>
    <scope>NUCLEOTIDE SEQUENCE [LARGE SCALE GENOMIC DNA]</scope>
    <source>
        <strain evidence="6 7">ATCC 64428</strain>
    </source>
</reference>
<feature type="transmembrane region" description="Helical" evidence="5">
    <location>
        <begin position="183"/>
        <end position="201"/>
    </location>
</feature>
<dbReference type="AlphaFoldDB" id="A0A0D7AMY4"/>
<keyword evidence="2 5" id="KW-1133">Transmembrane helix</keyword>
<evidence type="ECO:0000313" key="7">
    <source>
        <dbReference type="Proteomes" id="UP000054144"/>
    </source>
</evidence>
<feature type="compositionally biased region" description="Polar residues" evidence="4">
    <location>
        <begin position="74"/>
        <end position="95"/>
    </location>
</feature>
<evidence type="ECO:0000256" key="4">
    <source>
        <dbReference type="SAM" id="MobiDB-lite"/>
    </source>
</evidence>
<organism evidence="6 7">
    <name type="scientific">Fistulina hepatica ATCC 64428</name>
    <dbReference type="NCBI Taxonomy" id="1128425"/>
    <lineage>
        <taxon>Eukaryota</taxon>
        <taxon>Fungi</taxon>
        <taxon>Dikarya</taxon>
        <taxon>Basidiomycota</taxon>
        <taxon>Agaricomycotina</taxon>
        <taxon>Agaricomycetes</taxon>
        <taxon>Agaricomycetidae</taxon>
        <taxon>Agaricales</taxon>
        <taxon>Fistulinaceae</taxon>
        <taxon>Fistulina</taxon>
    </lineage>
</organism>
<dbReference type="Proteomes" id="UP000054144">
    <property type="component" value="Unassembled WGS sequence"/>
</dbReference>
<evidence type="ECO:0000256" key="5">
    <source>
        <dbReference type="SAM" id="Phobius"/>
    </source>
</evidence>
<dbReference type="PANTHER" id="PTHR28263">
    <property type="entry name" value="GOLGI TO ER TRAFFIC PROTEIN 2"/>
    <property type="match status" value="1"/>
</dbReference>
<name>A0A0D7AMY4_9AGAR</name>
<evidence type="ECO:0000256" key="3">
    <source>
        <dbReference type="ARBA" id="ARBA00023136"/>
    </source>
</evidence>
<keyword evidence="3 5" id="KW-0472">Membrane</keyword>
<feature type="transmembrane region" description="Helical" evidence="5">
    <location>
        <begin position="301"/>
        <end position="323"/>
    </location>
</feature>
<gene>
    <name evidence="6" type="ORF">FISHEDRAFT_34225</name>
</gene>
<sequence length="324" mass="35010">MSGAPPKSAAAARAEARRKAILSRGTDRLAKLTTSARGEDAPAYVHDDPPLPNLSTGLRSFVGEESADMPKPRSVSSNSQNTPTLRSVSAASRESTVVDPLEDFMRNMGNTEDRQQFMLSLLGGRTPQPPGSGAPPPAVDTNTDDPLAAMLQQFGIAPQAGVKGASPKIVMAEKQPPTLFQRLIPLLHLILTWGLLVYFVFLRPSSVANDVSEGVDGASKWWRWAELGRRPPTAAAWQDDFLLSFFRVFLAVQIVLQSMRIFSGFDTFRVPSLLGLVMPHLPAPFPAIIAHTFKYMQMSSIVLNDIALLIVGLGFVVAGAGMFT</sequence>
<proteinExistence type="predicted"/>
<dbReference type="EMBL" id="KN881629">
    <property type="protein sequence ID" value="KIY52937.1"/>
    <property type="molecule type" value="Genomic_DNA"/>
</dbReference>